<comment type="similarity">
    <text evidence="1 6">Belongs to the peptidase S8 family.</text>
</comment>
<dbReference type="Pfam" id="PF00082">
    <property type="entry name" value="Peptidase_S8"/>
    <property type="match status" value="1"/>
</dbReference>
<dbReference type="PROSITE" id="PS00137">
    <property type="entry name" value="SUBTILASE_HIS"/>
    <property type="match status" value="1"/>
</dbReference>
<keyword evidence="3 7" id="KW-0732">Signal</keyword>
<dbReference type="InterPro" id="IPR000209">
    <property type="entry name" value="Peptidase_S8/S53_dom"/>
</dbReference>
<feature type="signal peptide" evidence="7">
    <location>
        <begin position="1"/>
        <end position="29"/>
    </location>
</feature>
<dbReference type="Proteomes" id="UP000199221">
    <property type="component" value="Unassembled WGS sequence"/>
</dbReference>
<dbReference type="GO" id="GO:0004252">
    <property type="term" value="F:serine-type endopeptidase activity"/>
    <property type="evidence" value="ECO:0007669"/>
    <property type="project" value="UniProtKB-UniRule"/>
</dbReference>
<dbReference type="PANTHER" id="PTHR43399">
    <property type="entry name" value="SUBTILISIN-RELATED"/>
    <property type="match status" value="1"/>
</dbReference>
<accession>A0A1H9HEP9</accession>
<dbReference type="PROSITE" id="PS00138">
    <property type="entry name" value="SUBTILASE_SER"/>
    <property type="match status" value="1"/>
</dbReference>
<dbReference type="InterPro" id="IPR023828">
    <property type="entry name" value="Peptidase_S8_Ser-AS"/>
</dbReference>
<dbReference type="InterPro" id="IPR015500">
    <property type="entry name" value="Peptidase_S8_subtilisin-rel"/>
</dbReference>
<dbReference type="InterPro" id="IPR036852">
    <property type="entry name" value="Peptidase_S8/S53_dom_sf"/>
</dbReference>
<evidence type="ECO:0000256" key="4">
    <source>
        <dbReference type="ARBA" id="ARBA00022801"/>
    </source>
</evidence>
<gene>
    <name evidence="9" type="ORF">SAMN05216230_103215</name>
</gene>
<dbReference type="NCBIfam" id="TIGR02601">
    <property type="entry name" value="autotrns_rpt"/>
    <property type="match status" value="1"/>
</dbReference>
<dbReference type="InterPro" id="IPR006315">
    <property type="entry name" value="OM_autotransptr_brl_dom"/>
</dbReference>
<dbReference type="Pfam" id="PF12951">
    <property type="entry name" value="PATR"/>
    <property type="match status" value="1"/>
</dbReference>
<evidence type="ECO:0000256" key="6">
    <source>
        <dbReference type="PROSITE-ProRule" id="PRU01240"/>
    </source>
</evidence>
<dbReference type="InterPro" id="IPR013425">
    <property type="entry name" value="Autotrns_rpt"/>
</dbReference>
<feature type="active site" description="Charge relay system" evidence="6">
    <location>
        <position position="121"/>
    </location>
</feature>
<proteinExistence type="inferred from homology"/>
<dbReference type="RefSeq" id="WP_094010876.1">
    <property type="nucleotide sequence ID" value="NZ_CP128543.1"/>
</dbReference>
<evidence type="ECO:0000256" key="3">
    <source>
        <dbReference type="ARBA" id="ARBA00022729"/>
    </source>
</evidence>
<dbReference type="SUPFAM" id="SSF103515">
    <property type="entry name" value="Autotransporter"/>
    <property type="match status" value="1"/>
</dbReference>
<dbReference type="InterPro" id="IPR005546">
    <property type="entry name" value="Autotransporte_beta"/>
</dbReference>
<dbReference type="GO" id="GO:0006508">
    <property type="term" value="P:proteolysis"/>
    <property type="evidence" value="ECO:0007669"/>
    <property type="project" value="UniProtKB-KW"/>
</dbReference>
<feature type="active site" description="Charge relay system" evidence="6">
    <location>
        <position position="78"/>
    </location>
</feature>
<keyword evidence="4 6" id="KW-0378">Hydrolase</keyword>
<dbReference type="InterPro" id="IPR034061">
    <property type="entry name" value="Peptidases_S8_Autotransporter"/>
</dbReference>
<reference evidence="9 10" key="1">
    <citation type="submission" date="2016-10" db="EMBL/GenBank/DDBJ databases">
        <authorList>
            <person name="de Groot N.N."/>
        </authorList>
    </citation>
    <scope>NUCLEOTIDE SEQUENCE [LARGE SCALE GENOMIC DNA]</scope>
    <source>
        <strain evidence="9 10">LMG 27941</strain>
    </source>
</reference>
<dbReference type="PROSITE" id="PS51892">
    <property type="entry name" value="SUBTILASE"/>
    <property type="match status" value="1"/>
</dbReference>
<dbReference type="CDD" id="cd04848">
    <property type="entry name" value="Peptidases_S8_Autotransporter_serine_protease_like"/>
    <property type="match status" value="1"/>
</dbReference>
<organism evidence="9 10">
    <name type="scientific">Pseudomonas soli</name>
    <dbReference type="NCBI Taxonomy" id="1306993"/>
    <lineage>
        <taxon>Bacteria</taxon>
        <taxon>Pseudomonadati</taxon>
        <taxon>Pseudomonadota</taxon>
        <taxon>Gammaproteobacteria</taxon>
        <taxon>Pseudomonadales</taxon>
        <taxon>Pseudomonadaceae</taxon>
        <taxon>Pseudomonas</taxon>
    </lineage>
</organism>
<dbReference type="SMART" id="SM00869">
    <property type="entry name" value="Autotransporter"/>
    <property type="match status" value="1"/>
</dbReference>
<dbReference type="Pfam" id="PF03797">
    <property type="entry name" value="Autotransporter"/>
    <property type="match status" value="1"/>
</dbReference>
<dbReference type="InterPro" id="IPR051048">
    <property type="entry name" value="Peptidase_S8/S53_subtilisin"/>
</dbReference>
<feature type="chain" id="PRO_5011657667" evidence="7">
    <location>
        <begin position="30"/>
        <end position="999"/>
    </location>
</feature>
<dbReference type="NCBIfam" id="TIGR01414">
    <property type="entry name" value="autotrans_barl"/>
    <property type="match status" value="1"/>
</dbReference>
<dbReference type="PANTHER" id="PTHR43399:SF4">
    <property type="entry name" value="CELL WALL-ASSOCIATED PROTEASE"/>
    <property type="match status" value="1"/>
</dbReference>
<sequence>MDVRCDQLKTLTGTLCLAFATGLPLSAAAAYQDTGRLGDPASWRSVEYQQDWGLERMQASQAYAAGFTGAGVSIGALDSGFDPAHPEASPGRFHAVTATGQYLDGTPFSVSGVLNGANDSHGTHVTGTMGAARDGVGMHGVAFNAQVYVGNTNKNDKFLFGTDPDPRYFKAVYDALVDAGARAINNSWGSQPKDVSYQTLGDLRTAYAQHFQQATWLDAAGDVARRGVINVFSAGNSGYANASVRSALPYFQPELEGHWLAVSGLDKNNQQKYNQCGIAKYWCLATPGAAITSTVPGGGYATYNGTSMAAPHATGALALVMERYPYLNNQQALQVLLTTSRQLDGSPTQAPSERVGWGVPDLGRALHGPGQLLGEFNVNLERGQGDSWSNGISDQALVQRQAEDVAERQAWQQTLKDRGWEHGLAAGASQQDRSDYALGMARDAAAAQRVYQGSLVKSGAGWLVLSGDSSYRGPTRVDGGLLAVNGSLQSAVTVNAGGTVGGNGRVGALIANAGGVVAPGNSIGTLNVAGNLDLQPGSTYQVELSPTASDRLVVDGQASVAGANLDLVPQARPNLLAGGPVTSLVGRQFDILQAAGGVDGRFAQVQPGYLFLGTVLDYSANGVQLDVTRSAATFDSVAATPNQLASGAAVERLGPGNPVYESLLLSTSADQVRDGLRQLAGEIYPALDSMLLSQGSVLRDALGDRVQGAALPANAPGTTAPETGSTQLWLKGLGSWGRIEGVQGSESYTSSLGGMLLGLDRDFDEQTRAGLAAGYSDSSLGMGGSHSRATVDSYHLGAYVRHDVDQLRLSLGGSYSWHCAEVRRDLAYAEVSGRQRARIDARSQQLFAEAAYRLALPAVQLEPFANLTYQHLDRDGFHEKGDAAALQAGDEQRDAWLSTLGLRGRQQWQVGPQQDLQLAASLGWQHRLSGTQDREHLAFADSDLPFRVETAPALRDAALVGLQARVGLTRDLDLSLDYQGRLASREQQHGAGLNLQWRF</sequence>
<dbReference type="GeneID" id="93680530"/>
<evidence type="ECO:0000256" key="1">
    <source>
        <dbReference type="ARBA" id="ARBA00011073"/>
    </source>
</evidence>
<dbReference type="EMBL" id="FOEQ01000003">
    <property type="protein sequence ID" value="SEQ60795.1"/>
    <property type="molecule type" value="Genomic_DNA"/>
</dbReference>
<evidence type="ECO:0000259" key="8">
    <source>
        <dbReference type="PROSITE" id="PS51208"/>
    </source>
</evidence>
<dbReference type="Gene3D" id="3.40.50.200">
    <property type="entry name" value="Peptidase S8/S53 domain"/>
    <property type="match status" value="1"/>
</dbReference>
<evidence type="ECO:0000313" key="10">
    <source>
        <dbReference type="Proteomes" id="UP000199221"/>
    </source>
</evidence>
<protein>
    <submittedName>
        <fullName evidence="9">Subtilase-type serine protease</fullName>
    </submittedName>
</protein>
<dbReference type="PRINTS" id="PR00723">
    <property type="entry name" value="SUBTILISIN"/>
</dbReference>
<evidence type="ECO:0000313" key="9">
    <source>
        <dbReference type="EMBL" id="SEQ60795.1"/>
    </source>
</evidence>
<dbReference type="InterPro" id="IPR036709">
    <property type="entry name" value="Autotransporte_beta_dom_sf"/>
</dbReference>
<dbReference type="PROSITE" id="PS51208">
    <property type="entry name" value="AUTOTRANSPORTER"/>
    <property type="match status" value="1"/>
</dbReference>
<dbReference type="GO" id="GO:0019867">
    <property type="term" value="C:outer membrane"/>
    <property type="evidence" value="ECO:0007669"/>
    <property type="project" value="InterPro"/>
</dbReference>
<dbReference type="AlphaFoldDB" id="A0A1H9HEP9"/>
<dbReference type="SUPFAM" id="SSF52743">
    <property type="entry name" value="Subtilisin-like"/>
    <property type="match status" value="1"/>
</dbReference>
<feature type="active site" description="Charge relay system" evidence="6">
    <location>
        <position position="307"/>
    </location>
</feature>
<keyword evidence="2 6" id="KW-0645">Protease</keyword>
<name>A0A1H9HEP9_9PSED</name>
<evidence type="ECO:0000256" key="7">
    <source>
        <dbReference type="SAM" id="SignalP"/>
    </source>
</evidence>
<keyword evidence="5 6" id="KW-0720">Serine protease</keyword>
<feature type="domain" description="Autotransporter" evidence="8">
    <location>
        <begin position="721"/>
        <end position="999"/>
    </location>
</feature>
<dbReference type="Gene3D" id="2.40.128.130">
    <property type="entry name" value="Autotransporter beta-domain"/>
    <property type="match status" value="1"/>
</dbReference>
<dbReference type="InterPro" id="IPR022398">
    <property type="entry name" value="Peptidase_S8_His-AS"/>
</dbReference>
<evidence type="ECO:0000256" key="5">
    <source>
        <dbReference type="ARBA" id="ARBA00022825"/>
    </source>
</evidence>
<evidence type="ECO:0000256" key="2">
    <source>
        <dbReference type="ARBA" id="ARBA00022670"/>
    </source>
</evidence>